<accession>D8TAV5</accession>
<sequence>MGGEAEKIEGAEVGDSSNARLIDLLEGADFPTLTSHLRRRIVYDVARSLKKTVPLGSIGPGQVVLDFGLRASLAVAEVAPEKGEILNKEEILKDLNARLGLLCYHGIDQIEYDYQTGSVYCCEAPGDLDDEADALNVAYLWSAFVKGENPALTKVRKRLYGMLLSGESTGDILALISQLQHSSVKQLFLGVVLLEGLGCEANPEVAEQHFELALSMSLDCDRRLRALATYFIARIKVERGQAVARGCMLALANEGNPFAQVFVSRAFASRPVLGSYPDMQFNELAYFVSLASTGYGVSQALAPLYSVLLNDNEKKLLARHSEELPKQLRKLAKRSAESGNKLGRALWSLHAYLDFIEADECLLSGALCCLCNKMDRAEMWFQRAGKDMGLAFFNLVNETDPYAKASWLTCMDYCYEFETANSVWIELVRHKVVQDKLSFSLLAAGLDEVDVLNSIDFTRLRSIELVLEASRYMPSPAADELMQRFWKRYVKSVDGLRFLAGLYRRQGKLEAAMECYVAAAKYEGGSDAMVDISVMFLEGGDVVKAEVWGRKAELAAEMLVSGMLALQEQDVHQALECFKVAADADDPRAMWLIGEIMRSEEWLGKAARFGFCHAFDSLGEMKKYTKDVDGFWECKRLKEEYCKTSWRVYPFTIDAGDLDILDRDTTHAILNAISVMIAHIPNGLIPRAKDKMVLLIYCIVMEQE</sequence>
<gene>
    <name evidence="1" type="ORF">SELMODRAFT_448872</name>
</gene>
<dbReference type="InterPro" id="IPR011990">
    <property type="entry name" value="TPR-like_helical_dom_sf"/>
</dbReference>
<organism evidence="2">
    <name type="scientific">Selaginella moellendorffii</name>
    <name type="common">Spikemoss</name>
    <dbReference type="NCBI Taxonomy" id="88036"/>
    <lineage>
        <taxon>Eukaryota</taxon>
        <taxon>Viridiplantae</taxon>
        <taxon>Streptophyta</taxon>
        <taxon>Embryophyta</taxon>
        <taxon>Tracheophyta</taxon>
        <taxon>Lycopodiopsida</taxon>
        <taxon>Selaginellales</taxon>
        <taxon>Selaginellaceae</taxon>
        <taxon>Selaginella</taxon>
    </lineage>
</organism>
<evidence type="ECO:0000313" key="2">
    <source>
        <dbReference type="Proteomes" id="UP000001514"/>
    </source>
</evidence>
<reference evidence="1 2" key="1">
    <citation type="journal article" date="2011" name="Science">
        <title>The Selaginella genome identifies genetic changes associated with the evolution of vascular plants.</title>
        <authorList>
            <person name="Banks J.A."/>
            <person name="Nishiyama T."/>
            <person name="Hasebe M."/>
            <person name="Bowman J.L."/>
            <person name="Gribskov M."/>
            <person name="dePamphilis C."/>
            <person name="Albert V.A."/>
            <person name="Aono N."/>
            <person name="Aoyama T."/>
            <person name="Ambrose B.A."/>
            <person name="Ashton N.W."/>
            <person name="Axtell M.J."/>
            <person name="Barker E."/>
            <person name="Barker M.S."/>
            <person name="Bennetzen J.L."/>
            <person name="Bonawitz N.D."/>
            <person name="Chapple C."/>
            <person name="Cheng C."/>
            <person name="Correa L.G."/>
            <person name="Dacre M."/>
            <person name="DeBarry J."/>
            <person name="Dreyer I."/>
            <person name="Elias M."/>
            <person name="Engstrom E.M."/>
            <person name="Estelle M."/>
            <person name="Feng L."/>
            <person name="Finet C."/>
            <person name="Floyd S.K."/>
            <person name="Frommer W.B."/>
            <person name="Fujita T."/>
            <person name="Gramzow L."/>
            <person name="Gutensohn M."/>
            <person name="Harholt J."/>
            <person name="Hattori M."/>
            <person name="Heyl A."/>
            <person name="Hirai T."/>
            <person name="Hiwatashi Y."/>
            <person name="Ishikawa M."/>
            <person name="Iwata M."/>
            <person name="Karol K.G."/>
            <person name="Koehler B."/>
            <person name="Kolukisaoglu U."/>
            <person name="Kubo M."/>
            <person name="Kurata T."/>
            <person name="Lalonde S."/>
            <person name="Li K."/>
            <person name="Li Y."/>
            <person name="Litt A."/>
            <person name="Lyons E."/>
            <person name="Manning G."/>
            <person name="Maruyama T."/>
            <person name="Michael T.P."/>
            <person name="Mikami K."/>
            <person name="Miyazaki S."/>
            <person name="Morinaga S."/>
            <person name="Murata T."/>
            <person name="Mueller-Roeber B."/>
            <person name="Nelson D.R."/>
            <person name="Obara M."/>
            <person name="Oguri Y."/>
            <person name="Olmstead R.G."/>
            <person name="Onodera N."/>
            <person name="Petersen B.L."/>
            <person name="Pils B."/>
            <person name="Prigge M."/>
            <person name="Rensing S.A."/>
            <person name="Riano-Pachon D.M."/>
            <person name="Roberts A.W."/>
            <person name="Sato Y."/>
            <person name="Scheller H.V."/>
            <person name="Schulz B."/>
            <person name="Schulz C."/>
            <person name="Shakirov E.V."/>
            <person name="Shibagaki N."/>
            <person name="Shinohara N."/>
            <person name="Shippen D.E."/>
            <person name="Soerensen I."/>
            <person name="Sotooka R."/>
            <person name="Sugimoto N."/>
            <person name="Sugita M."/>
            <person name="Sumikawa N."/>
            <person name="Tanurdzic M."/>
            <person name="Theissen G."/>
            <person name="Ulvskov P."/>
            <person name="Wakazuki S."/>
            <person name="Weng J.K."/>
            <person name="Willats W.W."/>
            <person name="Wipf D."/>
            <person name="Wolf P.G."/>
            <person name="Yang L."/>
            <person name="Zimmer A.D."/>
            <person name="Zhu Q."/>
            <person name="Mitros T."/>
            <person name="Hellsten U."/>
            <person name="Loque D."/>
            <person name="Otillar R."/>
            <person name="Salamov A."/>
            <person name="Schmutz J."/>
            <person name="Shapiro H."/>
            <person name="Lindquist E."/>
            <person name="Lucas S."/>
            <person name="Rokhsar D."/>
            <person name="Grigoriev I.V."/>
        </authorList>
    </citation>
    <scope>NUCLEOTIDE SEQUENCE [LARGE SCALE GENOMIC DNA]</scope>
</reference>
<dbReference type="SUPFAM" id="SSF81901">
    <property type="entry name" value="HCP-like"/>
    <property type="match status" value="1"/>
</dbReference>
<dbReference type="Gene3D" id="1.25.40.10">
    <property type="entry name" value="Tetratricopeptide repeat domain"/>
    <property type="match status" value="2"/>
</dbReference>
<name>D8TAV5_SELML</name>
<dbReference type="Proteomes" id="UP000001514">
    <property type="component" value="Unassembled WGS sequence"/>
</dbReference>
<dbReference type="HOGENOM" id="CLU_423008_0_0_1"/>
<proteinExistence type="predicted"/>
<dbReference type="Gramene" id="EFJ06219">
    <property type="protein sequence ID" value="EFJ06219"/>
    <property type="gene ID" value="SELMODRAFT_448872"/>
</dbReference>
<protein>
    <submittedName>
        <fullName evidence="1">Uncharacterized protein</fullName>
    </submittedName>
</protein>
<dbReference type="EMBL" id="GL377705">
    <property type="protein sequence ID" value="EFJ06219.1"/>
    <property type="molecule type" value="Genomic_DNA"/>
</dbReference>
<dbReference type="InParanoid" id="D8TAV5"/>
<dbReference type="KEGG" id="smo:SELMODRAFT_448872"/>
<dbReference type="AlphaFoldDB" id="D8TAV5"/>
<evidence type="ECO:0000313" key="1">
    <source>
        <dbReference type="EMBL" id="EFJ06219.1"/>
    </source>
</evidence>
<keyword evidence="2" id="KW-1185">Reference proteome</keyword>